<dbReference type="GeneID" id="123190941"/>
<dbReference type="Gramene" id="TraesSYM2A03G00809630.1">
    <property type="protein sequence ID" value="TraesSYM2A03G00809630.1.CDS1"/>
    <property type="gene ID" value="TraesSYM2A03G00809630"/>
</dbReference>
<name>A0A3B6B814_WHEAT</name>
<feature type="region of interest" description="Disordered" evidence="1">
    <location>
        <begin position="115"/>
        <end position="145"/>
    </location>
</feature>
<dbReference type="Gramene" id="TraesCLE_scaffold_020909_01G000100.1">
    <property type="protein sequence ID" value="TraesCLE_scaffold_020909_01G000100.1"/>
    <property type="gene ID" value="TraesCLE_scaffold_020909_01G000100"/>
</dbReference>
<feature type="compositionally biased region" description="Basic residues" evidence="1">
    <location>
        <begin position="134"/>
        <end position="144"/>
    </location>
</feature>
<dbReference type="AlphaFoldDB" id="A0A3B6B814"/>
<dbReference type="PANTHER" id="PTHR31903">
    <property type="entry name" value="F12F1.11-RELATED"/>
    <property type="match status" value="1"/>
</dbReference>
<feature type="compositionally biased region" description="Gly residues" evidence="1">
    <location>
        <begin position="115"/>
        <end position="133"/>
    </location>
</feature>
<accession>A0A3B6B814</accession>
<dbReference type="Gramene" id="TraesJAG2A03G00801250.1">
    <property type="protein sequence ID" value="TraesJAG2A03G00801250.1.CDS1"/>
    <property type="gene ID" value="TraesJAG2A03G00801250"/>
</dbReference>
<dbReference type="Gramene" id="TraesCS2A03G1251600.1">
    <property type="protein sequence ID" value="TraesCS2A03G1251600.1.CDS1"/>
    <property type="gene ID" value="TraesCS2A03G1251600"/>
</dbReference>
<dbReference type="Gramene" id="TraesMAC2A03G00799690.1">
    <property type="protein sequence ID" value="TraesMAC2A03G00799690.1.CDS1"/>
    <property type="gene ID" value="TraesMAC2A03G00799690"/>
</dbReference>
<dbReference type="Gramene" id="TraesRN2A0101257900.1">
    <property type="protein sequence ID" value="TraesRN2A0101257900.1"/>
    <property type="gene ID" value="TraesRN2A0101257900"/>
</dbReference>
<dbReference type="Gramene" id="TraesNOR2A03G00811180.1">
    <property type="protein sequence ID" value="TraesNOR2A03G00811180.1.CDS1"/>
    <property type="gene ID" value="TraesNOR2A03G00811180"/>
</dbReference>
<organism evidence="2">
    <name type="scientific">Triticum aestivum</name>
    <name type="common">Wheat</name>
    <dbReference type="NCBI Taxonomy" id="4565"/>
    <lineage>
        <taxon>Eukaryota</taxon>
        <taxon>Viridiplantae</taxon>
        <taxon>Streptophyta</taxon>
        <taxon>Embryophyta</taxon>
        <taxon>Tracheophyta</taxon>
        <taxon>Spermatophyta</taxon>
        <taxon>Magnoliopsida</taxon>
        <taxon>Liliopsida</taxon>
        <taxon>Poales</taxon>
        <taxon>Poaceae</taxon>
        <taxon>BOP clade</taxon>
        <taxon>Pooideae</taxon>
        <taxon>Triticodae</taxon>
        <taxon>Triticeae</taxon>
        <taxon>Triticinae</taxon>
        <taxon>Triticum</taxon>
    </lineage>
</organism>
<protein>
    <submittedName>
        <fullName evidence="2">Uncharacterized protein</fullName>
    </submittedName>
</protein>
<evidence type="ECO:0000256" key="1">
    <source>
        <dbReference type="SAM" id="MobiDB-lite"/>
    </source>
</evidence>
<reference evidence="2" key="1">
    <citation type="submission" date="2018-08" db="EMBL/GenBank/DDBJ databases">
        <authorList>
            <person name="Rossello M."/>
        </authorList>
    </citation>
    <scope>NUCLEOTIDE SEQUENCE [LARGE SCALE GENOMIC DNA]</scope>
    <source>
        <strain evidence="2">cv. Chinese Spring</strain>
    </source>
</reference>
<dbReference type="Gramene" id="TraesCAD_scaffold_071071_01G000100.1">
    <property type="protein sequence ID" value="TraesCAD_scaffold_071071_01G000100.1"/>
    <property type="gene ID" value="TraesCAD_scaffold_071071_01G000100"/>
</dbReference>
<feature type="compositionally biased region" description="Acidic residues" evidence="1">
    <location>
        <begin position="181"/>
        <end position="195"/>
    </location>
</feature>
<dbReference type="OrthoDB" id="1937859at2759"/>
<dbReference type="Gramene" id="TraesWEE_scaffold_012202_01G000200.1">
    <property type="protein sequence ID" value="TraesWEE_scaffold_012202_01G000200.1"/>
    <property type="gene ID" value="TraesWEE_scaffold_012202_01G000200"/>
</dbReference>
<dbReference type="Gramene" id="TraesSTA2A03G00800830.1">
    <property type="protein sequence ID" value="TraesSTA2A03G00800830.1.CDS1"/>
    <property type="gene ID" value="TraesSTA2A03G00800830"/>
</dbReference>
<dbReference type="EnsemblPlants" id="TraesCS2A02G542900.1">
    <property type="protein sequence ID" value="TraesCS2A02G542900.1.cds1"/>
    <property type="gene ID" value="TraesCS2A02G542900"/>
</dbReference>
<evidence type="ECO:0000313" key="3">
    <source>
        <dbReference type="Proteomes" id="UP000019116"/>
    </source>
</evidence>
<dbReference type="Gramene" id="TraesROB_scaffold_001040_01G001100.1">
    <property type="protein sequence ID" value="TraesROB_scaffold_001040_01G001100.1"/>
    <property type="gene ID" value="TraesROB_scaffold_001040_01G001100"/>
</dbReference>
<gene>
    <name evidence="2" type="primary">LOC123190941</name>
</gene>
<dbReference type="PANTHER" id="PTHR31903:SF6">
    <property type="entry name" value="F12F1.11-RELATED"/>
    <property type="match status" value="1"/>
</dbReference>
<proteinExistence type="predicted"/>
<dbReference type="Gramene" id="TraesJUL2A03G00807360.1">
    <property type="protein sequence ID" value="TraesJUL2A03G00807360.1.CDS1"/>
    <property type="gene ID" value="TraesJUL2A03G00807360"/>
</dbReference>
<evidence type="ECO:0000313" key="2">
    <source>
        <dbReference type="EnsemblPlants" id="TraesCS2A02G542900.1.cds1"/>
    </source>
</evidence>
<dbReference type="Gramene" id="TraesLAC2A03G00805090.1">
    <property type="protein sequence ID" value="TraesLAC2A03G00805090.1.CDS1"/>
    <property type="gene ID" value="TraesLAC2A03G00805090"/>
</dbReference>
<dbReference type="OMA" id="IASSCAC"/>
<keyword evidence="3" id="KW-1185">Reference proteome</keyword>
<dbReference type="Proteomes" id="UP000019116">
    <property type="component" value="Chromosome 2A"/>
</dbReference>
<dbReference type="Gramene" id="TraesARI2A03G00809780.1">
    <property type="protein sequence ID" value="TraesARI2A03G00809780.1.CDS1"/>
    <property type="gene ID" value="TraesARI2A03G00809780"/>
</dbReference>
<dbReference type="Gramene" id="TraesPARA_EIv1.0_0341190.1">
    <property type="protein sequence ID" value="TraesPARA_EIv1.0_0341190.1.CDS1"/>
    <property type="gene ID" value="TraesPARA_EIv1.0_0341190"/>
</dbReference>
<dbReference type="Gramene" id="TraesCS2A02G542900.1">
    <property type="protein sequence ID" value="TraesCS2A02G542900.1.cds1"/>
    <property type="gene ID" value="TraesCS2A02G542900"/>
</dbReference>
<feature type="region of interest" description="Disordered" evidence="1">
    <location>
        <begin position="177"/>
        <end position="219"/>
    </location>
</feature>
<dbReference type="RefSeq" id="XP_044459604.1">
    <property type="nucleotide sequence ID" value="XM_044603669.1"/>
</dbReference>
<sequence>MKKLYQGKGRRVHPAPAPGPDAPAVALAMLPATLLALVAALTAEEQEVLAYLLSGGAGGAAAGAGGGRCRRLNGPHQPEMGCGCFGCYKSFWARWDASPNRHLIHRIIDAVEEGNGGGGEGAAKGAGGPGGATRRGHRRRRRGRGGPCAIDAAVEEHGAAEAQAGCADDHLQPQGCCASDGGEDGDYEGDEDDGADSLYGGEEALTDDSDCAGASNSAEKSAVGKLVRFIGEKVWAAWT</sequence>
<reference evidence="2" key="2">
    <citation type="submission" date="2018-10" db="UniProtKB">
        <authorList>
            <consortium name="EnsemblPlants"/>
        </authorList>
    </citation>
    <scope>IDENTIFICATION</scope>
</reference>